<dbReference type="GO" id="GO:0005737">
    <property type="term" value="C:cytoplasm"/>
    <property type="evidence" value="ECO:0007669"/>
    <property type="project" value="TreeGrafter"/>
</dbReference>
<organism evidence="2">
    <name type="scientific">Bacteroides fragilis</name>
    <dbReference type="NCBI Taxonomy" id="817"/>
    <lineage>
        <taxon>Bacteria</taxon>
        <taxon>Pseudomonadati</taxon>
        <taxon>Bacteroidota</taxon>
        <taxon>Bacteroidia</taxon>
        <taxon>Bacteroidales</taxon>
        <taxon>Bacteroidaceae</taxon>
        <taxon>Bacteroides</taxon>
    </lineage>
</organism>
<protein>
    <submittedName>
        <fullName evidence="2">Protease</fullName>
    </submittedName>
</protein>
<dbReference type="AlphaFoldDB" id="A0A0I9SAH9"/>
<dbReference type="SUPFAM" id="SSF52317">
    <property type="entry name" value="Class I glutamine amidotransferase-like"/>
    <property type="match status" value="1"/>
</dbReference>
<reference evidence="2" key="2">
    <citation type="submission" date="2014-07" db="EMBL/GenBank/DDBJ databases">
        <title>Genetics and epidemiology of antimicrobial resistance in B. fragilis group.</title>
        <authorList>
            <person name="Sydenham T.V."/>
            <person name="Hasman H."/>
            <person name="Kemp M."/>
            <person name="Justesen U.S."/>
        </authorList>
    </citation>
    <scope>NUCLEOTIDE SEQUENCE [LARGE SCALE GENOMIC DNA]</scope>
    <source>
        <strain evidence="2">DCMOUH0018B</strain>
    </source>
</reference>
<dbReference type="GO" id="GO:0008233">
    <property type="term" value="F:peptidase activity"/>
    <property type="evidence" value="ECO:0007669"/>
    <property type="project" value="UniProtKB-KW"/>
</dbReference>
<dbReference type="PATRIC" id="fig|817.53.peg.2094"/>
<dbReference type="GO" id="GO:0006508">
    <property type="term" value="P:proteolysis"/>
    <property type="evidence" value="ECO:0007669"/>
    <property type="project" value="UniProtKB-KW"/>
</dbReference>
<gene>
    <name evidence="2" type="ORF">EE52_0210150</name>
</gene>
<accession>A0A0I9SAH9</accession>
<proteinExistence type="predicted"/>
<dbReference type="EMBL" id="JMZZ02000107">
    <property type="protein sequence ID" value="KFX74921.1"/>
    <property type="molecule type" value="Genomic_DNA"/>
</dbReference>
<keyword evidence="2" id="KW-0645">Protease</keyword>
<comment type="caution">
    <text evidence="2">The sequence shown here is derived from an EMBL/GenBank/DDBJ whole genome shotgun (WGS) entry which is preliminary data.</text>
</comment>
<dbReference type="PANTHER" id="PTHR48094">
    <property type="entry name" value="PROTEIN/NUCLEIC ACID DEGLYCASE DJ-1-RELATED"/>
    <property type="match status" value="1"/>
</dbReference>
<dbReference type="InterPro" id="IPR029062">
    <property type="entry name" value="Class_I_gatase-like"/>
</dbReference>
<reference evidence="2" key="1">
    <citation type="book" date="2014" name="THE 24TH EUROPEAN CONGRESS OF CLINICAL MICROBIOLOGY AND INFECTIOUS DISEASES" publisher="ECCMID 2014" city="Barcelona, Spain">
        <title>Identification of resistance genes in three multidrug-resistant Bacteroides fragilis isolates by whole genome sequencing.</title>
        <editorList>
            <person name="Unknown"/>
            <person name="A."/>
        </editorList>
        <authorList>
            <person name="Sydenham T.V."/>
            <person name="Hasman H."/>
            <person name="Wang M."/>
            <person name="Soki J."/>
            <person name="Nagy E."/>
            <person name="Justesen U.S."/>
        </authorList>
    </citation>
    <scope>NUCLEOTIDE SEQUENCE</scope>
    <source>
        <strain evidence="2">DCMOUH0018B</strain>
    </source>
</reference>
<dbReference type="InterPro" id="IPR050325">
    <property type="entry name" value="Prot/Nucl_acid_deglycase"/>
</dbReference>
<dbReference type="Gene3D" id="3.40.50.880">
    <property type="match status" value="1"/>
</dbReference>
<dbReference type="PANTHER" id="PTHR48094:SF12">
    <property type="entry name" value="PARKINSON DISEASE PROTEIN 7 HOMOLOG"/>
    <property type="match status" value="1"/>
</dbReference>
<feature type="domain" description="DJ-1/PfpI" evidence="1">
    <location>
        <begin position="3"/>
        <end position="172"/>
    </location>
</feature>
<sequence length="176" mass="19160">MAKKVAVLAVNPVNGFGLFQYLESFFENGIPYKVFAVSDTREIKTNSGITLFADDVIANLKGHEDEFDALVFACGDAVPVFKDNAGKAYNVDLMEVIKVFGEKGKLMIGHCAAAMMFNFTGITAGKRLAVHPLAKPAIQTGQATDGKSEIDGNFYTAQNENTLWTMMPQLIEALKK</sequence>
<name>A0A0I9SAH9_BACFG</name>
<evidence type="ECO:0000259" key="1">
    <source>
        <dbReference type="Pfam" id="PF01965"/>
    </source>
</evidence>
<keyword evidence="2" id="KW-0378">Hydrolase</keyword>
<dbReference type="InterPro" id="IPR002818">
    <property type="entry name" value="DJ-1/PfpI"/>
</dbReference>
<dbReference type="RefSeq" id="WP_044300266.1">
    <property type="nucleotide sequence ID" value="NZ_CAEUHN010000012.1"/>
</dbReference>
<dbReference type="Pfam" id="PF01965">
    <property type="entry name" value="DJ-1_PfpI"/>
    <property type="match status" value="1"/>
</dbReference>
<evidence type="ECO:0000313" key="2">
    <source>
        <dbReference type="EMBL" id="KFX74921.1"/>
    </source>
</evidence>